<evidence type="ECO:0000313" key="3">
    <source>
        <dbReference type="EMBL" id="XCA47527.1"/>
    </source>
</evidence>
<dbReference type="EMBL" id="PP911589">
    <property type="protein sequence ID" value="XCA47527.1"/>
    <property type="molecule type" value="Genomic_DNA"/>
</dbReference>
<dbReference type="InterPro" id="IPR055730">
    <property type="entry name" value="P11_C"/>
</dbReference>
<evidence type="ECO:0000259" key="2">
    <source>
        <dbReference type="Pfam" id="PF23983"/>
    </source>
</evidence>
<keyword evidence="1" id="KW-0812">Transmembrane</keyword>
<feature type="domain" description="Minor capsid protein P11 C-terminal conserved region" evidence="2">
    <location>
        <begin position="71"/>
        <end position="151"/>
    </location>
</feature>
<organism evidence="3">
    <name type="scientific">Micromonas commoda virus</name>
    <dbReference type="NCBI Taxonomy" id="3057169"/>
    <lineage>
        <taxon>Viruses</taxon>
        <taxon>Varidnaviria</taxon>
        <taxon>Bamfordvirae</taxon>
        <taxon>Nucleocytoviricota</taxon>
        <taxon>Megaviricetes</taxon>
        <taxon>Algavirales</taxon>
        <taxon>Phycodnaviridae</taxon>
    </lineage>
</organism>
<feature type="transmembrane region" description="Helical" evidence="1">
    <location>
        <begin position="12"/>
        <end position="29"/>
    </location>
</feature>
<accession>A0AAU7YR61</accession>
<protein>
    <recommendedName>
        <fullName evidence="2">Minor capsid protein P11 C-terminal conserved region domain-containing protein</fullName>
    </recommendedName>
</protein>
<keyword evidence="1" id="KW-0472">Membrane</keyword>
<sequence>MSLTKRLNRVPYGRVLFAFVVGVVIIVLLKRTGKTSTYSVKEKSYAPVAGAAPGPEPAAADSCEMRAGTGLASSLLPREVASQEEFGEFAPEDILAGQSFLEPRSQIGIPETTGGALRNANQSIRAEPPNPKDAFTWNNSTIAPDTMQRALI</sequence>
<proteinExistence type="predicted"/>
<keyword evidence="1" id="KW-1133">Transmembrane helix</keyword>
<reference evidence="3" key="1">
    <citation type="submission" date="2024-06" db="EMBL/GenBank/DDBJ databases">
        <title>Evidence of context-dependent and transient costs of resisting viral infection in isolates of the marine microalga Micromonas sp. (class Mamiellophyceae).</title>
        <authorList>
            <person name="Bedi de Silva A."/>
            <person name="Schvarcz C.R."/>
            <person name="Steward G.R."/>
            <person name="Edwards K.F."/>
        </authorList>
    </citation>
    <scope>NUCLEOTIDE SEQUENCE</scope>
    <source>
        <strain evidence="3">McV-KB2</strain>
    </source>
</reference>
<name>A0AAU7YR61_9PHYC</name>
<dbReference type="Pfam" id="PF23983">
    <property type="entry name" value="P11_C"/>
    <property type="match status" value="1"/>
</dbReference>
<evidence type="ECO:0000256" key="1">
    <source>
        <dbReference type="SAM" id="Phobius"/>
    </source>
</evidence>